<proteinExistence type="predicted"/>
<sequence length="152" mass="16284">MAAPATSIAVPVPRIKLGSQGLVVSKQGLGCVDISATYGPPKPEIDMIKVVHHAVESGITFFDTSDFYGPHTNEVLLGKASAASLSRLGVRTIMGRVSPRARYIFLGFIKFAFSLPPRVGPSDCWYPVGPIYVGRTSLNHHLSCYPAVIPGF</sequence>
<comment type="caution">
    <text evidence="4">The sequence shown here is derived from an EMBL/GenBank/DDBJ whole genome shotgun (WGS) entry which is preliminary data.</text>
</comment>
<dbReference type="Proteomes" id="UP001604277">
    <property type="component" value="Unassembled WGS sequence"/>
</dbReference>
<keyword evidence="2" id="KW-0560">Oxidoreductase</keyword>
<dbReference type="SUPFAM" id="SSF51430">
    <property type="entry name" value="NAD(P)-linked oxidoreductase"/>
    <property type="match status" value="1"/>
</dbReference>
<dbReference type="PANTHER" id="PTHR43625">
    <property type="entry name" value="AFLATOXIN B1 ALDEHYDE REDUCTASE"/>
    <property type="match status" value="1"/>
</dbReference>
<dbReference type="InterPro" id="IPR036812">
    <property type="entry name" value="NAD(P)_OxRdtase_dom_sf"/>
</dbReference>
<dbReference type="Pfam" id="PF00248">
    <property type="entry name" value="Aldo_ket_red"/>
    <property type="match status" value="1"/>
</dbReference>
<reference evidence="5" key="1">
    <citation type="submission" date="2024-07" db="EMBL/GenBank/DDBJ databases">
        <title>Two chromosome-level genome assemblies of Korean endemic species Abeliophyllum distichum and Forsythia ovata (Oleaceae).</title>
        <authorList>
            <person name="Jang H."/>
        </authorList>
    </citation>
    <scope>NUCLEOTIDE SEQUENCE [LARGE SCALE GENOMIC DNA]</scope>
</reference>
<protein>
    <submittedName>
        <fullName evidence="4">Perakine reductase</fullName>
    </submittedName>
</protein>
<evidence type="ECO:0000313" key="4">
    <source>
        <dbReference type="EMBL" id="KAL2515386.1"/>
    </source>
</evidence>
<dbReference type="InterPro" id="IPR050791">
    <property type="entry name" value="Aldo-Keto_reductase"/>
</dbReference>
<dbReference type="PANTHER" id="PTHR43625:SF40">
    <property type="entry name" value="ALDO-KETO REDUCTASE YAKC [NADP(+)]"/>
    <property type="match status" value="1"/>
</dbReference>
<evidence type="ECO:0000259" key="3">
    <source>
        <dbReference type="Pfam" id="PF00248"/>
    </source>
</evidence>
<dbReference type="Gene3D" id="3.20.20.100">
    <property type="entry name" value="NADP-dependent oxidoreductase domain"/>
    <property type="match status" value="1"/>
</dbReference>
<dbReference type="AlphaFoldDB" id="A0ABD1TRP3"/>
<feature type="domain" description="NADP-dependent oxidoreductase" evidence="3">
    <location>
        <begin position="42"/>
        <end position="83"/>
    </location>
</feature>
<keyword evidence="1" id="KW-0521">NADP</keyword>
<gene>
    <name evidence="4" type="ORF">Fot_29357</name>
</gene>
<organism evidence="4 5">
    <name type="scientific">Forsythia ovata</name>
    <dbReference type="NCBI Taxonomy" id="205694"/>
    <lineage>
        <taxon>Eukaryota</taxon>
        <taxon>Viridiplantae</taxon>
        <taxon>Streptophyta</taxon>
        <taxon>Embryophyta</taxon>
        <taxon>Tracheophyta</taxon>
        <taxon>Spermatophyta</taxon>
        <taxon>Magnoliopsida</taxon>
        <taxon>eudicotyledons</taxon>
        <taxon>Gunneridae</taxon>
        <taxon>Pentapetalae</taxon>
        <taxon>asterids</taxon>
        <taxon>lamiids</taxon>
        <taxon>Lamiales</taxon>
        <taxon>Oleaceae</taxon>
        <taxon>Forsythieae</taxon>
        <taxon>Forsythia</taxon>
    </lineage>
</organism>
<dbReference type="InterPro" id="IPR023210">
    <property type="entry name" value="NADP_OxRdtase_dom"/>
</dbReference>
<dbReference type="GO" id="GO:0016491">
    <property type="term" value="F:oxidoreductase activity"/>
    <property type="evidence" value="ECO:0007669"/>
    <property type="project" value="UniProtKB-KW"/>
</dbReference>
<evidence type="ECO:0000313" key="5">
    <source>
        <dbReference type="Proteomes" id="UP001604277"/>
    </source>
</evidence>
<evidence type="ECO:0000256" key="1">
    <source>
        <dbReference type="ARBA" id="ARBA00022857"/>
    </source>
</evidence>
<keyword evidence="5" id="KW-1185">Reference proteome</keyword>
<name>A0ABD1TRP3_9LAMI</name>
<evidence type="ECO:0000256" key="2">
    <source>
        <dbReference type="ARBA" id="ARBA00023002"/>
    </source>
</evidence>
<accession>A0ABD1TRP3</accession>
<dbReference type="EMBL" id="JBFOLJ010000008">
    <property type="protein sequence ID" value="KAL2515386.1"/>
    <property type="molecule type" value="Genomic_DNA"/>
</dbReference>